<dbReference type="Gene3D" id="3.10.180.10">
    <property type="entry name" value="2,3-Dihydroxybiphenyl 1,2-Dioxygenase, domain 1"/>
    <property type="match status" value="2"/>
</dbReference>
<feature type="domain" description="VOC" evidence="2">
    <location>
        <begin position="8"/>
        <end position="120"/>
    </location>
</feature>
<feature type="compositionally biased region" description="Pro residues" evidence="1">
    <location>
        <begin position="294"/>
        <end position="303"/>
    </location>
</feature>
<dbReference type="InterPro" id="IPR029068">
    <property type="entry name" value="Glyas_Bleomycin-R_OHBP_Dase"/>
</dbReference>
<dbReference type="EMBL" id="JAGIQL010000152">
    <property type="protein sequence ID" value="MBP0461037.1"/>
    <property type="molecule type" value="Genomic_DNA"/>
</dbReference>
<accession>A0A940MJS9</accession>
<organism evidence="3 4">
    <name type="scientific">Streptomyces montanisoli</name>
    <dbReference type="NCBI Taxonomy" id="2798581"/>
    <lineage>
        <taxon>Bacteria</taxon>
        <taxon>Bacillati</taxon>
        <taxon>Actinomycetota</taxon>
        <taxon>Actinomycetes</taxon>
        <taxon>Kitasatosporales</taxon>
        <taxon>Streptomycetaceae</taxon>
        <taxon>Streptomyces</taxon>
    </lineage>
</organism>
<feature type="region of interest" description="Disordered" evidence="1">
    <location>
        <begin position="118"/>
        <end position="140"/>
    </location>
</feature>
<evidence type="ECO:0000313" key="4">
    <source>
        <dbReference type="Proteomes" id="UP000670475"/>
    </source>
</evidence>
<dbReference type="Proteomes" id="UP000670475">
    <property type="component" value="Unassembled WGS sequence"/>
</dbReference>
<feature type="compositionally biased region" description="Low complexity" evidence="1">
    <location>
        <begin position="308"/>
        <end position="318"/>
    </location>
</feature>
<evidence type="ECO:0000313" key="3">
    <source>
        <dbReference type="EMBL" id="MBP0461037.1"/>
    </source>
</evidence>
<feature type="region of interest" description="Disordered" evidence="1">
    <location>
        <begin position="285"/>
        <end position="347"/>
    </location>
</feature>
<dbReference type="InterPro" id="IPR004360">
    <property type="entry name" value="Glyas_Fos-R_dOase_dom"/>
</dbReference>
<dbReference type="InterPro" id="IPR052164">
    <property type="entry name" value="Anthracycline_SecMetBiosynth"/>
</dbReference>
<dbReference type="PANTHER" id="PTHR33993">
    <property type="entry name" value="GLYOXALASE-RELATED"/>
    <property type="match status" value="1"/>
</dbReference>
<dbReference type="AlphaFoldDB" id="A0A940MJS9"/>
<dbReference type="SUPFAM" id="SSF54593">
    <property type="entry name" value="Glyoxalase/Bleomycin resistance protein/Dihydroxybiphenyl dioxygenase"/>
    <property type="match status" value="2"/>
</dbReference>
<evidence type="ECO:0000259" key="2">
    <source>
        <dbReference type="PROSITE" id="PS51819"/>
    </source>
</evidence>
<dbReference type="Pfam" id="PF00903">
    <property type="entry name" value="Glyoxalase"/>
    <property type="match status" value="1"/>
</dbReference>
<name>A0A940MJS9_9ACTN</name>
<proteinExistence type="predicted"/>
<dbReference type="RefSeq" id="WP_209343962.1">
    <property type="nucleotide sequence ID" value="NZ_JAGIQL010000152.1"/>
</dbReference>
<dbReference type="PANTHER" id="PTHR33993:SF10">
    <property type="entry name" value="CONSERVED PROTEIN"/>
    <property type="match status" value="1"/>
</dbReference>
<feature type="domain" description="VOC" evidence="2">
    <location>
        <begin position="152"/>
        <end position="276"/>
    </location>
</feature>
<feature type="compositionally biased region" description="Acidic residues" evidence="1">
    <location>
        <begin position="119"/>
        <end position="128"/>
    </location>
</feature>
<evidence type="ECO:0000256" key="1">
    <source>
        <dbReference type="SAM" id="MobiDB-lite"/>
    </source>
</evidence>
<dbReference type="CDD" id="cd07247">
    <property type="entry name" value="SgaA_N_like"/>
    <property type="match status" value="2"/>
</dbReference>
<keyword evidence="4" id="KW-1185">Reference proteome</keyword>
<dbReference type="InterPro" id="IPR037523">
    <property type="entry name" value="VOC_core"/>
</dbReference>
<sequence>MAAFAEGTPCWLDVSLPDLEAGKRFYGALFGWTFVAGPDPRAYAEALSEGERVAGLVAKRDGRMPTSWGVYFATRDVAGARQRVLRAGGLMVREPVRVGRLGVVALAADPGGAVFGLWQDEDEGDDGPDAGPGPDSAPRVGFGFGRQGVPGSFCWTEVYTRAPEPVDAFYEEVLGVTGSDLPRLPGEEVPFRVWSVSGGEPGEDREVGGRSVITEAFPAVLPGHFLNYFAVRDCDATAAAVVRLGGRVREAPFDIPSGRMAALTDDQGADFAVLAERPAGVAAAGAEGAAVSPPAEPGATPRPEPADALPEQKPAAEAPPEPAEDPPKPAPTPRSAREPDEDPGDDR</sequence>
<comment type="caution">
    <text evidence="3">The sequence shown here is derived from an EMBL/GenBank/DDBJ whole genome shotgun (WGS) entry which is preliminary data.</text>
</comment>
<protein>
    <submittedName>
        <fullName evidence="3">VOC family protein</fullName>
    </submittedName>
</protein>
<dbReference type="PROSITE" id="PS51819">
    <property type="entry name" value="VOC"/>
    <property type="match status" value="2"/>
</dbReference>
<reference evidence="3" key="1">
    <citation type="submission" date="2021-03" db="EMBL/GenBank/DDBJ databases">
        <title>Whole genome sequence of Streptomyces bomunensis MMS17-BM035.</title>
        <authorList>
            <person name="Lee J.H."/>
        </authorList>
    </citation>
    <scope>NUCLEOTIDE SEQUENCE</scope>
    <source>
        <strain evidence="3">MMS17-BM035</strain>
    </source>
</reference>
<gene>
    <name evidence="3" type="ORF">JFN87_26745</name>
</gene>